<organism evidence="3 4">
    <name type="scientific">Actinacidiphila oryziradicis</name>
    <dbReference type="NCBI Taxonomy" id="2571141"/>
    <lineage>
        <taxon>Bacteria</taxon>
        <taxon>Bacillati</taxon>
        <taxon>Actinomycetota</taxon>
        <taxon>Actinomycetes</taxon>
        <taxon>Kitasatosporales</taxon>
        <taxon>Streptomycetaceae</taxon>
        <taxon>Actinacidiphila</taxon>
    </lineage>
</organism>
<keyword evidence="2" id="KW-0812">Transmembrane</keyword>
<feature type="transmembrane region" description="Helical" evidence="2">
    <location>
        <begin position="142"/>
        <end position="163"/>
    </location>
</feature>
<keyword evidence="4" id="KW-1185">Reference proteome</keyword>
<comment type="caution">
    <text evidence="3">The sequence shown here is derived from an EMBL/GenBank/DDBJ whole genome shotgun (WGS) entry which is preliminary data.</text>
</comment>
<feature type="transmembrane region" description="Helical" evidence="2">
    <location>
        <begin position="113"/>
        <end position="133"/>
    </location>
</feature>
<gene>
    <name evidence="3" type="ORF">FCI23_09900</name>
</gene>
<evidence type="ECO:0000256" key="2">
    <source>
        <dbReference type="SAM" id="Phobius"/>
    </source>
</evidence>
<feature type="region of interest" description="Disordered" evidence="1">
    <location>
        <begin position="1"/>
        <end position="40"/>
    </location>
</feature>
<name>A0A4U0SQK6_9ACTN</name>
<reference evidence="3 4" key="1">
    <citation type="submission" date="2019-04" db="EMBL/GenBank/DDBJ databases">
        <title>Streptomyces oryziradicis sp. nov., a novel actinomycete isolated from rhizosphere soil of rice (Oryza sativa L.).</title>
        <authorList>
            <person name="Li C."/>
        </authorList>
    </citation>
    <scope>NUCLEOTIDE SEQUENCE [LARGE SCALE GENOMIC DNA]</scope>
    <source>
        <strain evidence="3 4">NEAU-C40</strain>
    </source>
</reference>
<dbReference type="Proteomes" id="UP000305778">
    <property type="component" value="Unassembled WGS sequence"/>
</dbReference>
<keyword evidence="2" id="KW-0472">Membrane</keyword>
<sequence>MDTIKADAPAEDITEDLTEEPDDELDNELGEDVEDEPIDEPAAEAKATATTRTTLTGAAAVVAAALGLSSLTGTWIGTLMSDREQLIGQIASQSGSSAKQIADIYGTPWHTVALFNGTFALAAIIVAAVTLLLRPRAPWAKAVAWGALALGVLGLLIAGVMYFDVFTHLPVVTTTSTSTTTTG</sequence>
<dbReference type="RefSeq" id="WP_136723111.1">
    <property type="nucleotide sequence ID" value="NZ_SUMC01000007.1"/>
</dbReference>
<evidence type="ECO:0000313" key="3">
    <source>
        <dbReference type="EMBL" id="TKA11648.1"/>
    </source>
</evidence>
<feature type="compositionally biased region" description="Acidic residues" evidence="1">
    <location>
        <begin position="9"/>
        <end position="40"/>
    </location>
</feature>
<protein>
    <submittedName>
        <fullName evidence="3">Uncharacterized protein</fullName>
    </submittedName>
</protein>
<evidence type="ECO:0000313" key="4">
    <source>
        <dbReference type="Proteomes" id="UP000305778"/>
    </source>
</evidence>
<dbReference type="OrthoDB" id="3853425at2"/>
<feature type="transmembrane region" description="Helical" evidence="2">
    <location>
        <begin position="55"/>
        <end position="76"/>
    </location>
</feature>
<evidence type="ECO:0000256" key="1">
    <source>
        <dbReference type="SAM" id="MobiDB-lite"/>
    </source>
</evidence>
<keyword evidence="2" id="KW-1133">Transmembrane helix</keyword>
<proteinExistence type="predicted"/>
<dbReference type="EMBL" id="SUMC01000007">
    <property type="protein sequence ID" value="TKA11648.1"/>
    <property type="molecule type" value="Genomic_DNA"/>
</dbReference>
<accession>A0A4U0SQK6</accession>
<dbReference type="AlphaFoldDB" id="A0A4U0SQK6"/>